<keyword evidence="2" id="KW-1185">Reference proteome</keyword>
<accession>A0A495QZU7</accession>
<reference evidence="1 2" key="1">
    <citation type="submission" date="2018-10" db="EMBL/GenBank/DDBJ databases">
        <title>Genomic Encyclopedia of Archaeal and Bacterial Type Strains, Phase II (KMG-II): from individual species to whole genera.</title>
        <authorList>
            <person name="Goeker M."/>
        </authorList>
    </citation>
    <scope>NUCLEOTIDE SEQUENCE [LARGE SCALE GENOMIC DNA]</scope>
    <source>
        <strain evidence="1 2">DSM 43383</strain>
    </source>
</reference>
<dbReference type="RefSeq" id="WP_121433084.1">
    <property type="nucleotide sequence ID" value="NZ_RBWU01000001.1"/>
</dbReference>
<dbReference type="OrthoDB" id="3396571at2"/>
<proteinExistence type="predicted"/>
<evidence type="ECO:0000313" key="1">
    <source>
        <dbReference type="EMBL" id="RKS79592.1"/>
    </source>
</evidence>
<sequence>MKGTFRLQRQTSRGAHFAEVTVDVTPAHQPEVVIGVDTFGWRREVYGPDAWPYTHDNDLQREAAEGAWYALHHLPEPSPHVRVLITEIINKVADTCPGDVKFAAANAVWRAIDQHPAAPSSLDKNGTPHFPHQIR</sequence>
<name>A0A495QZU7_9ACTN</name>
<gene>
    <name evidence="1" type="ORF">BZB76_1067</name>
</gene>
<dbReference type="Proteomes" id="UP000274601">
    <property type="component" value="Unassembled WGS sequence"/>
</dbReference>
<comment type="caution">
    <text evidence="1">The sequence shown here is derived from an EMBL/GenBank/DDBJ whole genome shotgun (WGS) entry which is preliminary data.</text>
</comment>
<dbReference type="EMBL" id="RBWU01000001">
    <property type="protein sequence ID" value="RKS79592.1"/>
    <property type="molecule type" value="Genomic_DNA"/>
</dbReference>
<dbReference type="AlphaFoldDB" id="A0A495QZU7"/>
<protein>
    <submittedName>
        <fullName evidence="1">Uncharacterized protein</fullName>
    </submittedName>
</protein>
<evidence type="ECO:0000313" key="2">
    <source>
        <dbReference type="Proteomes" id="UP000274601"/>
    </source>
</evidence>
<organism evidence="1 2">
    <name type="scientific">Actinomadura pelletieri DSM 43383</name>
    <dbReference type="NCBI Taxonomy" id="1120940"/>
    <lineage>
        <taxon>Bacteria</taxon>
        <taxon>Bacillati</taxon>
        <taxon>Actinomycetota</taxon>
        <taxon>Actinomycetes</taxon>
        <taxon>Streptosporangiales</taxon>
        <taxon>Thermomonosporaceae</taxon>
        <taxon>Actinomadura</taxon>
    </lineage>
</organism>